<dbReference type="PANTHER" id="PTHR43280">
    <property type="entry name" value="ARAC-FAMILY TRANSCRIPTIONAL REGULATOR"/>
    <property type="match status" value="1"/>
</dbReference>
<dbReference type="PANTHER" id="PTHR43280:SF29">
    <property type="entry name" value="ARAC-FAMILY TRANSCRIPTIONAL REGULATOR"/>
    <property type="match status" value="1"/>
</dbReference>
<name>A0A927AVF9_9BACT</name>
<dbReference type="SMART" id="SM00342">
    <property type="entry name" value="HTH_ARAC"/>
    <property type="match status" value="1"/>
</dbReference>
<dbReference type="InterPro" id="IPR018060">
    <property type="entry name" value="HTH_AraC"/>
</dbReference>
<dbReference type="EMBL" id="JACWZY010000045">
    <property type="protein sequence ID" value="MBD2705131.1"/>
    <property type="molecule type" value="Genomic_DNA"/>
</dbReference>
<feature type="transmembrane region" description="Helical" evidence="4">
    <location>
        <begin position="98"/>
        <end position="118"/>
    </location>
</feature>
<feature type="transmembrane region" description="Helical" evidence="4">
    <location>
        <begin position="6"/>
        <end position="28"/>
    </location>
</feature>
<organism evidence="6 7">
    <name type="scientific">Spirosoma profusum</name>
    <dbReference type="NCBI Taxonomy" id="2771354"/>
    <lineage>
        <taxon>Bacteria</taxon>
        <taxon>Pseudomonadati</taxon>
        <taxon>Bacteroidota</taxon>
        <taxon>Cytophagia</taxon>
        <taxon>Cytophagales</taxon>
        <taxon>Cytophagaceae</taxon>
        <taxon>Spirosoma</taxon>
    </lineage>
</organism>
<keyword evidence="4" id="KW-0472">Membrane</keyword>
<feature type="transmembrane region" description="Helical" evidence="4">
    <location>
        <begin position="35"/>
        <end position="60"/>
    </location>
</feature>
<evidence type="ECO:0000313" key="7">
    <source>
        <dbReference type="Proteomes" id="UP000598820"/>
    </source>
</evidence>
<keyword evidence="2" id="KW-0238">DNA-binding</keyword>
<evidence type="ECO:0000256" key="1">
    <source>
        <dbReference type="ARBA" id="ARBA00023015"/>
    </source>
</evidence>
<feature type="transmembrane region" description="Helical" evidence="4">
    <location>
        <begin position="195"/>
        <end position="216"/>
    </location>
</feature>
<keyword evidence="3" id="KW-0804">Transcription</keyword>
<dbReference type="PROSITE" id="PS01124">
    <property type="entry name" value="HTH_ARAC_FAMILY_2"/>
    <property type="match status" value="1"/>
</dbReference>
<evidence type="ECO:0000259" key="5">
    <source>
        <dbReference type="PROSITE" id="PS01124"/>
    </source>
</evidence>
<evidence type="ECO:0000256" key="2">
    <source>
        <dbReference type="ARBA" id="ARBA00023125"/>
    </source>
</evidence>
<dbReference type="InterPro" id="IPR009057">
    <property type="entry name" value="Homeodomain-like_sf"/>
</dbReference>
<evidence type="ECO:0000256" key="4">
    <source>
        <dbReference type="SAM" id="Phobius"/>
    </source>
</evidence>
<feature type="transmembrane region" description="Helical" evidence="4">
    <location>
        <begin position="166"/>
        <end position="189"/>
    </location>
</feature>
<dbReference type="SUPFAM" id="SSF46689">
    <property type="entry name" value="Homeodomain-like"/>
    <property type="match status" value="1"/>
</dbReference>
<evidence type="ECO:0000256" key="3">
    <source>
        <dbReference type="ARBA" id="ARBA00023163"/>
    </source>
</evidence>
<proteinExistence type="predicted"/>
<dbReference type="Proteomes" id="UP000598820">
    <property type="component" value="Unassembled WGS sequence"/>
</dbReference>
<keyword evidence="4" id="KW-0812">Transmembrane</keyword>
<dbReference type="Pfam" id="PF12833">
    <property type="entry name" value="HTH_18"/>
    <property type="match status" value="1"/>
</dbReference>
<evidence type="ECO:0000313" key="6">
    <source>
        <dbReference type="EMBL" id="MBD2705131.1"/>
    </source>
</evidence>
<keyword evidence="4" id="KW-1133">Transmembrane helix</keyword>
<keyword evidence="7" id="KW-1185">Reference proteome</keyword>
<gene>
    <name evidence="6" type="ORF">IC229_31195</name>
</gene>
<sequence length="352" mass="40468">MNFSDKALFFFSCLGAFNGFMLSIYFFFFTTKKHLSGYLLAMLLLVVSIRVGKSVAYFFDYSLPKIYLQIGLTACFFIGPFLYFFIKAETSQIRKLSSSWLWQLFLWSIVIVSVGIIYPYADHPQRWRGVIIPLIYLHWGVYVALSIVSVIPLLKKITKHESIKPNETWVLTICGAITILFVSYVWAILNITKGSYINGALWFSLIIYLVMFTLLYRKKTNDLFSPTNRYADKKPGQEDVDLIIGRLQKIMTEEKLFKNPNLKVNDVAREINVSGHYLSRILNDNIEKNFTLFVNEYRIKEACTILSQTTNLTIEAVGDEVGFNSKSTFFATFKKIKGTTPSVYQQSVTPDL</sequence>
<comment type="caution">
    <text evidence="6">The sequence shown here is derived from an EMBL/GenBank/DDBJ whole genome shotgun (WGS) entry which is preliminary data.</text>
</comment>
<feature type="domain" description="HTH araC/xylS-type" evidence="5">
    <location>
        <begin position="241"/>
        <end position="347"/>
    </location>
</feature>
<feature type="transmembrane region" description="Helical" evidence="4">
    <location>
        <begin position="66"/>
        <end position="86"/>
    </location>
</feature>
<reference evidence="6" key="1">
    <citation type="submission" date="2020-09" db="EMBL/GenBank/DDBJ databases">
        <authorList>
            <person name="Kim M.K."/>
        </authorList>
    </citation>
    <scope>NUCLEOTIDE SEQUENCE</scope>
    <source>
        <strain evidence="6">BT702</strain>
    </source>
</reference>
<dbReference type="GO" id="GO:0043565">
    <property type="term" value="F:sequence-specific DNA binding"/>
    <property type="evidence" value="ECO:0007669"/>
    <property type="project" value="InterPro"/>
</dbReference>
<protein>
    <submittedName>
        <fullName evidence="6">AraC family transcriptional regulator</fullName>
    </submittedName>
</protein>
<accession>A0A927AVF9</accession>
<dbReference type="AlphaFoldDB" id="A0A927AVF9"/>
<dbReference type="GO" id="GO:0003700">
    <property type="term" value="F:DNA-binding transcription factor activity"/>
    <property type="evidence" value="ECO:0007669"/>
    <property type="project" value="InterPro"/>
</dbReference>
<dbReference type="RefSeq" id="WP_190892271.1">
    <property type="nucleotide sequence ID" value="NZ_JACWZY010000045.1"/>
</dbReference>
<feature type="transmembrane region" description="Helical" evidence="4">
    <location>
        <begin position="130"/>
        <end position="154"/>
    </location>
</feature>
<dbReference type="Gene3D" id="1.10.10.60">
    <property type="entry name" value="Homeodomain-like"/>
    <property type="match status" value="2"/>
</dbReference>
<keyword evidence="1" id="KW-0805">Transcription regulation</keyword>
<dbReference type="PROSITE" id="PS00041">
    <property type="entry name" value="HTH_ARAC_FAMILY_1"/>
    <property type="match status" value="1"/>
</dbReference>
<dbReference type="InterPro" id="IPR018062">
    <property type="entry name" value="HTH_AraC-typ_CS"/>
</dbReference>